<dbReference type="PROSITE" id="PS50879">
    <property type="entry name" value="RNASE_H_1"/>
    <property type="match status" value="1"/>
</dbReference>
<accession>A0A2N9G6T0</accession>
<dbReference type="Gene3D" id="1.10.340.70">
    <property type="match status" value="1"/>
</dbReference>
<reference evidence="5" key="1">
    <citation type="submission" date="2018-02" db="EMBL/GenBank/DDBJ databases">
        <authorList>
            <person name="Cohen D.B."/>
            <person name="Kent A.D."/>
        </authorList>
    </citation>
    <scope>NUCLEOTIDE SEQUENCE</scope>
</reference>
<dbReference type="PANTHER" id="PTHR48475">
    <property type="entry name" value="RIBONUCLEASE H"/>
    <property type="match status" value="1"/>
</dbReference>
<dbReference type="Pfam" id="PF17921">
    <property type="entry name" value="Integrase_H2C2"/>
    <property type="match status" value="1"/>
</dbReference>
<dbReference type="InterPro" id="IPR036397">
    <property type="entry name" value="RNaseH_sf"/>
</dbReference>
<dbReference type="Gene3D" id="2.40.70.10">
    <property type="entry name" value="Acid Proteases"/>
    <property type="match status" value="1"/>
</dbReference>
<dbReference type="Gene3D" id="3.10.10.10">
    <property type="entry name" value="HIV Type 1 Reverse Transcriptase, subunit A, domain 1"/>
    <property type="match status" value="1"/>
</dbReference>
<feature type="coiled-coil region" evidence="2">
    <location>
        <begin position="1103"/>
        <end position="1130"/>
    </location>
</feature>
<dbReference type="Pfam" id="PF03732">
    <property type="entry name" value="Retrotrans_gag"/>
    <property type="match status" value="1"/>
</dbReference>
<dbReference type="SUPFAM" id="SSF53098">
    <property type="entry name" value="Ribonuclease H-like"/>
    <property type="match status" value="1"/>
</dbReference>
<dbReference type="Gene3D" id="3.30.420.10">
    <property type="entry name" value="Ribonuclease H-like superfamily/Ribonuclease H"/>
    <property type="match status" value="1"/>
</dbReference>
<dbReference type="InterPro" id="IPR000477">
    <property type="entry name" value="RT_dom"/>
</dbReference>
<protein>
    <recommendedName>
        <fullName evidence="4">RNase H type-1 domain-containing protein</fullName>
    </recommendedName>
</protein>
<feature type="region of interest" description="Disordered" evidence="3">
    <location>
        <begin position="739"/>
        <end position="758"/>
    </location>
</feature>
<dbReference type="AlphaFoldDB" id="A0A2N9G6T0"/>
<dbReference type="EMBL" id="OIVN01001860">
    <property type="protein sequence ID" value="SPC98347.1"/>
    <property type="molecule type" value="Genomic_DNA"/>
</dbReference>
<keyword evidence="1" id="KW-0233">DNA recombination</keyword>
<feature type="domain" description="RNase H type-1" evidence="4">
    <location>
        <begin position="749"/>
        <end position="878"/>
    </location>
</feature>
<proteinExistence type="predicted"/>
<keyword evidence="2" id="KW-0175">Coiled coil</keyword>
<dbReference type="InterPro" id="IPR043502">
    <property type="entry name" value="DNA/RNA_pol_sf"/>
</dbReference>
<evidence type="ECO:0000256" key="3">
    <source>
        <dbReference type="SAM" id="MobiDB-lite"/>
    </source>
</evidence>
<dbReference type="InterPro" id="IPR041577">
    <property type="entry name" value="RT_RNaseH_2"/>
</dbReference>
<dbReference type="InterPro" id="IPR043128">
    <property type="entry name" value="Rev_trsase/Diguanyl_cyclase"/>
</dbReference>
<name>A0A2N9G6T0_FAGSY</name>
<dbReference type="InterPro" id="IPR021109">
    <property type="entry name" value="Peptidase_aspartic_dom_sf"/>
</dbReference>
<dbReference type="SUPFAM" id="SSF56672">
    <property type="entry name" value="DNA/RNA polymerases"/>
    <property type="match status" value="1"/>
</dbReference>
<evidence type="ECO:0000259" key="4">
    <source>
        <dbReference type="PROSITE" id="PS50879"/>
    </source>
</evidence>
<dbReference type="InterPro" id="IPR012337">
    <property type="entry name" value="RNaseH-like_sf"/>
</dbReference>
<evidence type="ECO:0000313" key="5">
    <source>
        <dbReference type="EMBL" id="SPC98347.1"/>
    </source>
</evidence>
<dbReference type="InterPro" id="IPR005162">
    <property type="entry name" value="Retrotrans_gag_dom"/>
</dbReference>
<dbReference type="Gene3D" id="3.30.70.270">
    <property type="match status" value="1"/>
</dbReference>
<dbReference type="PANTHER" id="PTHR48475:SF2">
    <property type="entry name" value="RIBONUCLEASE H"/>
    <property type="match status" value="1"/>
</dbReference>
<dbReference type="Pfam" id="PF00078">
    <property type="entry name" value="RVT_1"/>
    <property type="match status" value="1"/>
</dbReference>
<dbReference type="CDD" id="cd09279">
    <property type="entry name" value="RNase_HI_like"/>
    <property type="match status" value="1"/>
</dbReference>
<dbReference type="Pfam" id="PF13456">
    <property type="entry name" value="RVT_3"/>
    <property type="match status" value="1"/>
</dbReference>
<dbReference type="GO" id="GO:0003676">
    <property type="term" value="F:nucleic acid binding"/>
    <property type="evidence" value="ECO:0007669"/>
    <property type="project" value="InterPro"/>
</dbReference>
<dbReference type="CDD" id="cd00303">
    <property type="entry name" value="retropepsin_like"/>
    <property type="match status" value="1"/>
</dbReference>
<dbReference type="InterPro" id="IPR002156">
    <property type="entry name" value="RNaseH_domain"/>
</dbReference>
<organism evidence="5">
    <name type="scientific">Fagus sylvatica</name>
    <name type="common">Beechnut</name>
    <dbReference type="NCBI Taxonomy" id="28930"/>
    <lineage>
        <taxon>Eukaryota</taxon>
        <taxon>Viridiplantae</taxon>
        <taxon>Streptophyta</taxon>
        <taxon>Embryophyta</taxon>
        <taxon>Tracheophyta</taxon>
        <taxon>Spermatophyta</taxon>
        <taxon>Magnoliopsida</taxon>
        <taxon>eudicotyledons</taxon>
        <taxon>Gunneridae</taxon>
        <taxon>Pentapetalae</taxon>
        <taxon>rosids</taxon>
        <taxon>fabids</taxon>
        <taxon>Fagales</taxon>
        <taxon>Fagaceae</taxon>
        <taxon>Fagus</taxon>
    </lineage>
</organism>
<dbReference type="CDD" id="cd01647">
    <property type="entry name" value="RT_LTR"/>
    <property type="match status" value="1"/>
</dbReference>
<evidence type="ECO:0000256" key="1">
    <source>
        <dbReference type="ARBA" id="ARBA00023172"/>
    </source>
</evidence>
<gene>
    <name evidence="5" type="ORF">FSB_LOCUS26229</name>
</gene>
<feature type="compositionally biased region" description="Basic and acidic residues" evidence="3">
    <location>
        <begin position="739"/>
        <end position="750"/>
    </location>
</feature>
<evidence type="ECO:0000256" key="2">
    <source>
        <dbReference type="SAM" id="Coils"/>
    </source>
</evidence>
<dbReference type="GO" id="GO:0006310">
    <property type="term" value="P:DNA recombination"/>
    <property type="evidence" value="ECO:0007669"/>
    <property type="project" value="UniProtKB-KW"/>
</dbReference>
<dbReference type="GO" id="GO:0004523">
    <property type="term" value="F:RNA-DNA hybrid ribonuclease activity"/>
    <property type="evidence" value="ECO:0007669"/>
    <property type="project" value="InterPro"/>
</dbReference>
<dbReference type="Pfam" id="PF17919">
    <property type="entry name" value="RT_RNaseH_2"/>
    <property type="match status" value="1"/>
</dbReference>
<sequence length="1202" mass="138179">MEGTHHHEGTSIDPPMTSIERQMQVIATSIQDLTRETTRQNKELWHLSRAFIDHFIGGQWRGCPPTHLLNVKQMERESLRTYVHRFNKEAMQIDRPKEDITLTAFMVGLRKGDLLYDLCKDPPETLSKLMYEAQKHMNAEDTFKSQGRPSFQRDERTLKTIQDNPSFRWPSKIRSDPDSRPKNLYCRFHRDHGHLTENCMALKELRPVGEIKTIIRGPASGGTSCTSRKAYARQIHNIMVVQRPPKNVCLDDQVISFSEEDAKGTHQPHDDTLVVTINITGFTTKRVMIDNGSLVDILYLPAYQQMKLDKDKLRLMDTPLVGFTGDKVCLVSIITLPITVRTYPKTVSKTVDFLVVDCPSTYNAIIGRPTLNRLRAITSTYHLLIKFPTEHGIGKVRGDQIAARECYLASLGSEGQNQTMMIEERKTLVKPSEELDTIGLEEGQPEKTTRIGASLPPQIKESLIQFLSRNKDVFAWSHEDMPGYNQIMVDENDQEKTSFITSRGLFCYKVMSFGLKNAGATYQRLMNKMFHDQIGKNVEVYVDDMLVKSKEEDSHLDDLGETFKTLRKYQMKLNPNFKTLKKAFTWTDEYQQAFEELKKYLMTPPLLSPSKQGEELYLYLTISPTTISSEILREEDGRQLPVYYTSRALRGAEERYPPMEKLAFALVMAARKLRPYFQAHTVIVLTNHPLRKAMNKPDAAGRLIQWSIELREFDIDYRPRIAIKAQALADFIVEFTSKDDEPTDKEESRASRWTIHANDSSTKNAGGVGIIIRSPEGDIIKRAIRLQYTTTNIEAEYEAQLAGLKMAKTLGVTELDVHSDSQLIERQVNGDCEVKEERMLQYLNLVRQQISKFHEVKLTRIPREQNTVADQLAKSASSNEPNDELEVIQQSSIQAIEVNATETETCWMTPTTSYLQGGTLPNNHHEARRIMVRASRFIILQGTLYKRGFSLPYLRCLTPTEAEYVIREIHEGICGNHSGARSLSKKVIRVGYYWLSIQADSNQLVQHCDKCQRFANLLHSPSEELTSVLSPCPFPQWSLNIMGPFPIRRRPLKFLVVAIDYFTKWVEMTLGTEAVVPMEIGMMTFCIAIHDDQQNDEQIRLNLDLVDKVREQAKERMKRYQEKMAYHHNTKVKARQFEVGDLVLRKVTLATKDPTQGKLGPNWERPYKVIEIHRRGTYHLETMGGRRLPHPWNIEHLKKYYP</sequence>
<dbReference type="InterPro" id="IPR041588">
    <property type="entry name" value="Integrase_H2C2"/>
</dbReference>